<keyword evidence="1" id="KW-0732">Signal</keyword>
<name>A0A934TVG6_9BURK</name>
<dbReference type="Pfam" id="PF13511">
    <property type="entry name" value="DUF4124"/>
    <property type="match status" value="1"/>
</dbReference>
<evidence type="ECO:0000313" key="3">
    <source>
        <dbReference type="EMBL" id="MBK6008143.1"/>
    </source>
</evidence>
<accession>A0A934TVG6</accession>
<feature type="domain" description="DUF4124" evidence="2">
    <location>
        <begin position="17"/>
        <end position="73"/>
    </location>
</feature>
<dbReference type="InterPro" id="IPR025392">
    <property type="entry name" value="DUF4124"/>
</dbReference>
<evidence type="ECO:0000259" key="2">
    <source>
        <dbReference type="Pfam" id="PF13511"/>
    </source>
</evidence>
<dbReference type="AlphaFoldDB" id="A0A934TVG6"/>
<gene>
    <name evidence="3" type="ORF">JJB11_18730</name>
</gene>
<organism evidence="3 4">
    <name type="scientific">Ramlibacter ginsenosidimutans</name>
    <dbReference type="NCBI Taxonomy" id="502333"/>
    <lineage>
        <taxon>Bacteria</taxon>
        <taxon>Pseudomonadati</taxon>
        <taxon>Pseudomonadota</taxon>
        <taxon>Betaproteobacteria</taxon>
        <taxon>Burkholderiales</taxon>
        <taxon>Comamonadaceae</taxon>
        <taxon>Ramlibacter</taxon>
    </lineage>
</organism>
<reference evidence="3" key="2">
    <citation type="submission" date="2021-01" db="EMBL/GenBank/DDBJ databases">
        <authorList>
            <person name="Kang M."/>
        </authorList>
    </citation>
    <scope>NUCLEOTIDE SEQUENCE</scope>
    <source>
        <strain evidence="3">KACC 17527</strain>
    </source>
</reference>
<keyword evidence="4" id="KW-1185">Reference proteome</keyword>
<proteinExistence type="predicted"/>
<sequence>MVAMAKTWGALLVGLLMLHAADAADAQTPTYKCVQRGRVTYSQTMCPGGKELGGQGKKRVTVRYQTPPQDRATAMRRAQLPQEARSECKALDARMPRQEAELKAMGTAATPHDEVPLVSSKKRFRELGC</sequence>
<dbReference type="RefSeq" id="WP_201174920.1">
    <property type="nucleotide sequence ID" value="NZ_JAEPWM010000008.1"/>
</dbReference>
<evidence type="ECO:0000256" key="1">
    <source>
        <dbReference type="SAM" id="SignalP"/>
    </source>
</evidence>
<protein>
    <submittedName>
        <fullName evidence="3">DUF4124 domain-containing protein</fullName>
    </submittedName>
</protein>
<reference evidence="3" key="1">
    <citation type="journal article" date="2012" name="J. Microbiol. Biotechnol.">
        <title>Ramlibacter ginsenosidimutans sp. nov., with ginsenoside-converting activity.</title>
        <authorList>
            <person name="Wang L."/>
            <person name="An D.S."/>
            <person name="Kim S.G."/>
            <person name="Jin F.X."/>
            <person name="Kim S.C."/>
            <person name="Lee S.T."/>
            <person name="Im W.T."/>
        </authorList>
    </citation>
    <scope>NUCLEOTIDE SEQUENCE</scope>
    <source>
        <strain evidence="3">KACC 17527</strain>
    </source>
</reference>
<feature type="chain" id="PRO_5036944995" evidence="1">
    <location>
        <begin position="27"/>
        <end position="129"/>
    </location>
</feature>
<feature type="signal peptide" evidence="1">
    <location>
        <begin position="1"/>
        <end position="26"/>
    </location>
</feature>
<dbReference type="Proteomes" id="UP000630528">
    <property type="component" value="Unassembled WGS sequence"/>
</dbReference>
<comment type="caution">
    <text evidence="3">The sequence shown here is derived from an EMBL/GenBank/DDBJ whole genome shotgun (WGS) entry which is preliminary data.</text>
</comment>
<evidence type="ECO:0000313" key="4">
    <source>
        <dbReference type="Proteomes" id="UP000630528"/>
    </source>
</evidence>
<dbReference type="EMBL" id="JAEPWM010000008">
    <property type="protein sequence ID" value="MBK6008143.1"/>
    <property type="molecule type" value="Genomic_DNA"/>
</dbReference>